<gene>
    <name evidence="11" type="ORF">JX265_005442</name>
</gene>
<dbReference type="PANTHER" id="PTHR11685">
    <property type="entry name" value="RBR FAMILY RING FINGER AND IBR DOMAIN-CONTAINING"/>
    <property type="match status" value="1"/>
</dbReference>
<evidence type="ECO:0000256" key="1">
    <source>
        <dbReference type="ARBA" id="ARBA00022679"/>
    </source>
</evidence>
<name>A0A9P9WP98_9PEZI</name>
<feature type="domain" description="RING-type" evidence="10">
    <location>
        <begin position="305"/>
        <end position="479"/>
    </location>
</feature>
<evidence type="ECO:0008006" key="13">
    <source>
        <dbReference type="Google" id="ProtNLM"/>
    </source>
</evidence>
<dbReference type="GO" id="GO:0004842">
    <property type="term" value="F:ubiquitin-protein transferase activity"/>
    <property type="evidence" value="ECO:0007669"/>
    <property type="project" value="InterPro"/>
</dbReference>
<keyword evidence="5" id="KW-0833">Ubl conjugation pathway</keyword>
<dbReference type="InterPro" id="IPR001841">
    <property type="entry name" value="Znf_RING"/>
</dbReference>
<dbReference type="PROSITE" id="PS51873">
    <property type="entry name" value="TRIAD"/>
    <property type="match status" value="1"/>
</dbReference>
<dbReference type="Proteomes" id="UP000829685">
    <property type="component" value="Unassembled WGS sequence"/>
</dbReference>
<evidence type="ECO:0000313" key="12">
    <source>
        <dbReference type="Proteomes" id="UP000829685"/>
    </source>
</evidence>
<keyword evidence="1" id="KW-0808">Transferase</keyword>
<dbReference type="GO" id="GO:0008270">
    <property type="term" value="F:zinc ion binding"/>
    <property type="evidence" value="ECO:0007669"/>
    <property type="project" value="UniProtKB-KW"/>
</dbReference>
<evidence type="ECO:0000256" key="4">
    <source>
        <dbReference type="ARBA" id="ARBA00022771"/>
    </source>
</evidence>
<evidence type="ECO:0000256" key="7">
    <source>
        <dbReference type="PROSITE-ProRule" id="PRU00175"/>
    </source>
</evidence>
<organism evidence="11 12">
    <name type="scientific">Neoarthrinium moseri</name>
    <dbReference type="NCBI Taxonomy" id="1658444"/>
    <lineage>
        <taxon>Eukaryota</taxon>
        <taxon>Fungi</taxon>
        <taxon>Dikarya</taxon>
        <taxon>Ascomycota</taxon>
        <taxon>Pezizomycotina</taxon>
        <taxon>Sordariomycetes</taxon>
        <taxon>Xylariomycetidae</taxon>
        <taxon>Amphisphaeriales</taxon>
        <taxon>Apiosporaceae</taxon>
        <taxon>Neoarthrinium</taxon>
    </lineage>
</organism>
<dbReference type="Gene3D" id="3.30.40.10">
    <property type="entry name" value="Zinc/RING finger domain, C3HC4 (zinc finger)"/>
    <property type="match status" value="1"/>
</dbReference>
<dbReference type="Gene3D" id="1.20.120.1750">
    <property type="match status" value="1"/>
</dbReference>
<sequence length="599" mass="68719">MFKHSQPIPHQKRESRHHPKPDSRHSVSSQKHERRVEIYLLDLDGLRESLKIGIKETSQLTHISNFLKRRFKAHDEPVSENARITYFWGSQCLLGENIPSIVSTLHYRVYNCSDDDDSIRITWSKELQLEGSQVHQIHCALGKGSTVGELRQVVASLLGLQDPNRIIISSRGGLRPGPVQGNNWEACKITAWLCRIIWIDVAPSKAYLVLRGMNEEYLYHQPTTGSGHWTGFRLLRNWIKTGILTNCDVRLAGGLKVDKDDITLICEGKVLDKRMRISDGQTVDFHLPHAVAEKFHQEEAWLVPLTESCSVCGDEKRISEMPRQITQACDHAPNTCNDCVGQWITSSMETVAWDRLKCPECPQTLLFDDVKTFANPQVFDRYDALATKASLSGIRDFRWCLNPRRTHKLRKNEKASEKKVKEITKACPQCHKDVYKYSGCDHITCVCGHEWCYICLEAYYHDRNSFLRCKHKRDCEYYENPPIYEGGRAFMPMFNPANMNRGNGPHPQPHPPWMQRPGPAGQVPLRPRSPPPPRHVQPHARNDPRGINPWVIMEGFLEHGENAFAQANRTRHEPGENDFLGAAAMFNLFDLDQQMRRTQ</sequence>
<evidence type="ECO:0000259" key="9">
    <source>
        <dbReference type="PROSITE" id="PS50089"/>
    </source>
</evidence>
<dbReference type="SUPFAM" id="SSF57850">
    <property type="entry name" value="RING/U-box"/>
    <property type="match status" value="2"/>
</dbReference>
<dbReference type="InterPro" id="IPR031127">
    <property type="entry name" value="E3_UB_ligase_RBR"/>
</dbReference>
<feature type="region of interest" description="Disordered" evidence="8">
    <location>
        <begin position="499"/>
        <end position="547"/>
    </location>
</feature>
<proteinExistence type="predicted"/>
<evidence type="ECO:0000256" key="3">
    <source>
        <dbReference type="ARBA" id="ARBA00022737"/>
    </source>
</evidence>
<dbReference type="Pfam" id="PF26200">
    <property type="entry name" value="Rcat_RNF216"/>
    <property type="match status" value="1"/>
</dbReference>
<reference evidence="11" key="1">
    <citation type="submission" date="2021-03" db="EMBL/GenBank/DDBJ databases">
        <title>Revisited historic fungal species revealed as producer of novel bioactive compounds through whole genome sequencing and comparative genomics.</title>
        <authorList>
            <person name="Vignolle G.A."/>
            <person name="Hochenegger N."/>
            <person name="Mach R.L."/>
            <person name="Mach-Aigner A.R."/>
            <person name="Javad Rahimi M."/>
            <person name="Salim K.A."/>
            <person name="Chan C.M."/>
            <person name="Lim L.B.L."/>
            <person name="Cai F."/>
            <person name="Druzhinina I.S."/>
            <person name="U'Ren J.M."/>
            <person name="Derntl C."/>
        </authorList>
    </citation>
    <scope>NUCLEOTIDE SEQUENCE</scope>
    <source>
        <strain evidence="11">TUCIM 5799</strain>
    </source>
</reference>
<dbReference type="PROSITE" id="PS50089">
    <property type="entry name" value="ZF_RING_2"/>
    <property type="match status" value="1"/>
</dbReference>
<evidence type="ECO:0000256" key="6">
    <source>
        <dbReference type="ARBA" id="ARBA00022833"/>
    </source>
</evidence>
<protein>
    <recommendedName>
        <fullName evidence="13">RING-type domain-containing protein</fullName>
    </recommendedName>
</protein>
<evidence type="ECO:0000313" key="11">
    <source>
        <dbReference type="EMBL" id="KAI1872562.1"/>
    </source>
</evidence>
<keyword evidence="2" id="KW-0479">Metal-binding</keyword>
<dbReference type="InterPro" id="IPR013083">
    <property type="entry name" value="Znf_RING/FYVE/PHD"/>
</dbReference>
<evidence type="ECO:0000256" key="2">
    <source>
        <dbReference type="ARBA" id="ARBA00022723"/>
    </source>
</evidence>
<evidence type="ECO:0000259" key="10">
    <source>
        <dbReference type="PROSITE" id="PS51873"/>
    </source>
</evidence>
<dbReference type="InterPro" id="IPR044066">
    <property type="entry name" value="TRIAD_supradom"/>
</dbReference>
<dbReference type="CDD" id="cd20336">
    <property type="entry name" value="Rcat_RBR"/>
    <property type="match status" value="1"/>
</dbReference>
<comment type="caution">
    <text evidence="11">The sequence shown here is derived from an EMBL/GenBank/DDBJ whole genome shotgun (WGS) entry which is preliminary data.</text>
</comment>
<feature type="domain" description="RING-type" evidence="9">
    <location>
        <begin position="309"/>
        <end position="361"/>
    </location>
</feature>
<feature type="compositionally biased region" description="Basic and acidic residues" evidence="8">
    <location>
        <begin position="20"/>
        <end position="31"/>
    </location>
</feature>
<keyword evidence="4 7" id="KW-0863">Zinc-finger</keyword>
<dbReference type="EMBL" id="JAFIMR010000011">
    <property type="protein sequence ID" value="KAI1872562.1"/>
    <property type="molecule type" value="Genomic_DNA"/>
</dbReference>
<evidence type="ECO:0000256" key="8">
    <source>
        <dbReference type="SAM" id="MobiDB-lite"/>
    </source>
</evidence>
<accession>A0A9P9WP98</accession>
<dbReference type="GO" id="GO:0016567">
    <property type="term" value="P:protein ubiquitination"/>
    <property type="evidence" value="ECO:0007669"/>
    <property type="project" value="InterPro"/>
</dbReference>
<keyword evidence="3" id="KW-0677">Repeat</keyword>
<feature type="region of interest" description="Disordered" evidence="8">
    <location>
        <begin position="1"/>
        <end position="31"/>
    </location>
</feature>
<keyword evidence="12" id="KW-1185">Reference proteome</keyword>
<dbReference type="AlphaFoldDB" id="A0A9P9WP98"/>
<keyword evidence="6" id="KW-0862">Zinc</keyword>
<evidence type="ECO:0000256" key="5">
    <source>
        <dbReference type="ARBA" id="ARBA00022786"/>
    </source>
</evidence>